<name>A0AA97I688_9MICO</name>
<sequence>MTPSDERPIADDPPEDIMRSTEQDTTPASRPAAGPRRATLVAGLLAIGGLLLSACATGASAPGSSSPSPDASPSATPATFDVVPGETLACGPVEFPSDALVKPVTLAQADDEVLSAAETAQDDGSAARRLEGAEDEWIVLSADDRQIALLHAVESDDGRPGESFDQLTLVWRAAGAEQPAEWVVSSSGACTLRADTGDLNDAALALDPETPASPEDTTVSLLAVEQACHGGMDAAGRVEVVSLVETEAAVEVVIGVRPDESADAWTCQSNPATPFTIELSQPLGDREIVDVGVIPAKVLDASGPAADDE</sequence>
<dbReference type="Proteomes" id="UP001305498">
    <property type="component" value="Chromosome"/>
</dbReference>
<dbReference type="RefSeq" id="WP_317141029.1">
    <property type="nucleotide sequence ID" value="NZ_CP118157.1"/>
</dbReference>
<proteinExistence type="predicted"/>
<feature type="region of interest" description="Disordered" evidence="1">
    <location>
        <begin position="1"/>
        <end position="35"/>
    </location>
</feature>
<accession>A0AA97I688</accession>
<feature type="compositionally biased region" description="Basic and acidic residues" evidence="1">
    <location>
        <begin position="1"/>
        <end position="22"/>
    </location>
</feature>
<organism evidence="2 3">
    <name type="scientific">Microbacterium betulae</name>
    <dbReference type="NCBI Taxonomy" id="2981139"/>
    <lineage>
        <taxon>Bacteria</taxon>
        <taxon>Bacillati</taxon>
        <taxon>Actinomycetota</taxon>
        <taxon>Actinomycetes</taxon>
        <taxon>Micrococcales</taxon>
        <taxon>Microbacteriaceae</taxon>
        <taxon>Microbacterium</taxon>
    </lineage>
</organism>
<protein>
    <submittedName>
        <fullName evidence="2">Uncharacterized protein</fullName>
    </submittedName>
</protein>
<evidence type="ECO:0000256" key="1">
    <source>
        <dbReference type="SAM" id="MobiDB-lite"/>
    </source>
</evidence>
<evidence type="ECO:0000313" key="3">
    <source>
        <dbReference type="Proteomes" id="UP001305498"/>
    </source>
</evidence>
<dbReference type="AlphaFoldDB" id="A0AA97I688"/>
<evidence type="ECO:0000313" key="2">
    <source>
        <dbReference type="EMBL" id="WOF24556.1"/>
    </source>
</evidence>
<gene>
    <name evidence="2" type="ORF">N8K70_07835</name>
</gene>
<feature type="region of interest" description="Disordered" evidence="1">
    <location>
        <begin position="57"/>
        <end position="79"/>
    </location>
</feature>
<feature type="compositionally biased region" description="Low complexity" evidence="1">
    <location>
        <begin position="25"/>
        <end position="35"/>
    </location>
</feature>
<dbReference type="EMBL" id="CP118157">
    <property type="protein sequence ID" value="WOF24556.1"/>
    <property type="molecule type" value="Genomic_DNA"/>
</dbReference>
<dbReference type="KEGG" id="mbet:N8K70_07835"/>
<keyword evidence="3" id="KW-1185">Reference proteome</keyword>
<reference evidence="2 3" key="1">
    <citation type="submission" date="2023-02" db="EMBL/GenBank/DDBJ databases">
        <title>Microbacterium betulae sp. nov., isolated from birch wood.</title>
        <authorList>
            <person name="Pasciak M."/>
            <person name="Pawlik K.J."/>
            <person name="Martynowski D."/>
            <person name="Laczmanski L."/>
            <person name="Ciekot J."/>
            <person name="Szponar B."/>
            <person name="Wojcik-Fatla A."/>
            <person name="Mackiewicz B."/>
            <person name="Farian E."/>
            <person name="Cholewa G."/>
            <person name="Cholewa A."/>
            <person name="Dutkiewicz J."/>
        </authorList>
    </citation>
    <scope>NUCLEOTIDE SEQUENCE [LARGE SCALE GENOMIC DNA]</scope>
    <source>
        <strain evidence="2 3">AB</strain>
    </source>
</reference>